<dbReference type="Gene3D" id="2.60.40.3650">
    <property type="match status" value="1"/>
</dbReference>
<evidence type="ECO:0000259" key="2">
    <source>
        <dbReference type="Pfam" id="PF05299"/>
    </source>
</evidence>
<proteinExistence type="predicted"/>
<feature type="domain" description="Peptidase M61 N-terminal" evidence="3">
    <location>
        <begin position="7"/>
        <end position="192"/>
    </location>
</feature>
<dbReference type="Pfam" id="PF17899">
    <property type="entry name" value="Peptidase_M61_N"/>
    <property type="match status" value="1"/>
</dbReference>
<feature type="domain" description="Peptidase M61 catalytic" evidence="2">
    <location>
        <begin position="294"/>
        <end position="410"/>
    </location>
</feature>
<dbReference type="PIRSF" id="PIRSF016493">
    <property type="entry name" value="Glycyl_aminpptds"/>
    <property type="match status" value="1"/>
</dbReference>
<evidence type="ECO:0000313" key="5">
    <source>
        <dbReference type="Proteomes" id="UP000067461"/>
    </source>
</evidence>
<evidence type="ECO:0000256" key="1">
    <source>
        <dbReference type="SAM" id="MobiDB-lite"/>
    </source>
</evidence>
<organism evidence="4 5">
    <name type="scientific">Serpentinimonas raichei</name>
    <dbReference type="NCBI Taxonomy" id="1458425"/>
    <lineage>
        <taxon>Bacteria</taxon>
        <taxon>Pseudomonadati</taxon>
        <taxon>Pseudomonadota</taxon>
        <taxon>Betaproteobacteria</taxon>
        <taxon>Burkholderiales</taxon>
        <taxon>Comamonadaceae</taxon>
        <taxon>Serpentinimonas</taxon>
    </lineage>
</organism>
<dbReference type="Proteomes" id="UP000067461">
    <property type="component" value="Chromosome"/>
</dbReference>
<protein>
    <submittedName>
        <fullName evidence="4">Predicted protease with the C-terminal PDZ domain</fullName>
    </submittedName>
</protein>
<dbReference type="Pfam" id="PF05299">
    <property type="entry name" value="Peptidase_M61"/>
    <property type="match status" value="1"/>
</dbReference>
<dbReference type="SUPFAM" id="SSF55486">
    <property type="entry name" value="Metalloproteases ('zincins'), catalytic domain"/>
    <property type="match status" value="1"/>
</dbReference>
<sequence>MPTPGPHYRVDLVELHAHLYQLTLCVAQPARQQRLSLPVWIPGSYLVREFSQHLQGLSADCDGHAVPLRQLNKNTWEAATPAGAQVLRLRYQVYAFDASVRSAWLDAERAFFNPTSLCLRVHGQEALAHRIEVHGGAATLGWQAATTLPEADAASPAAAPVETPATPAFHCLGRWQAADYDELADSPFELGQFWSAAFSVRGVPHRLVVSGAGPGFDGARLQRDTEAICEAAIAFWHGAQEAPPFGHYLFLLNARFDGYGGLEHRHSTALICRRSDLPQRSAPTTQASEGYTALLGLISHEYFHTWHVKRLRPQEFTRYDYDGENHTELLWLFEGFTSYYDDLLLRRAGLIDEACHLQLLSKTLNQVLQSPGRLVHSLAQASFEAWTKYYRVTENSPNATVSYYAKGALVALALDLQLRAEGRATLDEVLRALYQRCQGGPMQEADLLAVLEQCAGRSYAAEIQAWVHGCADLLTASGPVPGLPELLRAQGIDWLTEPVPLAQRLGLRVSEAEGLQIKNVLRGSLAEQAGLAAGDEWLGAEIEAPSSAWRVRKLDDVAQLAHGQSQIVALVARDGRLLRLPLRWPDPAHPGAQTVRLQRMAAPKPAAPTTPAEAQPDNAQPRPWWPE</sequence>
<keyword evidence="4" id="KW-0378">Hydrolase</keyword>
<keyword evidence="5" id="KW-1185">Reference proteome</keyword>
<dbReference type="GO" id="GO:0008233">
    <property type="term" value="F:peptidase activity"/>
    <property type="evidence" value="ECO:0007669"/>
    <property type="project" value="UniProtKB-KW"/>
</dbReference>
<dbReference type="InterPro" id="IPR036034">
    <property type="entry name" value="PDZ_sf"/>
</dbReference>
<accession>A0A060NQD6</accession>
<dbReference type="HOGENOM" id="CLU_022755_0_1_4"/>
<dbReference type="KEGG" id="cbaa:SRAA_1884"/>
<dbReference type="AlphaFoldDB" id="A0A060NQD6"/>
<evidence type="ECO:0000259" key="3">
    <source>
        <dbReference type="Pfam" id="PF17899"/>
    </source>
</evidence>
<dbReference type="InterPro" id="IPR024191">
    <property type="entry name" value="Peptidase_M61"/>
</dbReference>
<name>A0A060NQD6_9BURK</name>
<dbReference type="InterPro" id="IPR040756">
    <property type="entry name" value="Peptidase_M61_N"/>
</dbReference>
<reference evidence="4 5" key="1">
    <citation type="journal article" date="2014" name="Nat. Commun.">
        <title>Physiological and genomic features of highly alkaliphilic hydrogen-utilizing Betaproteobacteria from a continental serpentinizing site.</title>
        <authorList>
            <person name="Suzuki S."/>
            <person name="Kuenen J.G."/>
            <person name="Schipper K."/>
            <person name="van der Velde S."/>
            <person name="Ishii S."/>
            <person name="Wu A."/>
            <person name="Sorokin D.Y."/>
            <person name="Tenney A."/>
            <person name="Meng X.Y."/>
            <person name="Morrill P.L."/>
            <person name="Kamagata Y."/>
            <person name="Muyzer G."/>
            <person name="Nealson K.H."/>
        </authorList>
    </citation>
    <scope>NUCLEOTIDE SEQUENCE [LARGE SCALE GENOMIC DNA]</scope>
    <source>
        <strain evidence="4 5">A1</strain>
    </source>
</reference>
<dbReference type="Gene3D" id="1.10.390.10">
    <property type="entry name" value="Neutral Protease Domain 2"/>
    <property type="match status" value="1"/>
</dbReference>
<dbReference type="STRING" id="1458425.SRAA_1884"/>
<gene>
    <name evidence="4" type="ORF">SRAA_1884</name>
</gene>
<dbReference type="RefSeq" id="WP_045532344.1">
    <property type="nucleotide sequence ID" value="NZ_AP014568.1"/>
</dbReference>
<dbReference type="OrthoDB" id="9778516at2"/>
<evidence type="ECO:0000313" key="4">
    <source>
        <dbReference type="EMBL" id="BAO81738.1"/>
    </source>
</evidence>
<dbReference type="EMBL" id="AP014568">
    <property type="protein sequence ID" value="BAO81738.1"/>
    <property type="molecule type" value="Genomic_DNA"/>
</dbReference>
<dbReference type="InterPro" id="IPR007963">
    <property type="entry name" value="Peptidase_M61_catalytic"/>
</dbReference>
<keyword evidence="4" id="KW-0645">Protease</keyword>
<feature type="compositionally biased region" description="Low complexity" evidence="1">
    <location>
        <begin position="601"/>
        <end position="616"/>
    </location>
</feature>
<feature type="region of interest" description="Disordered" evidence="1">
    <location>
        <begin position="598"/>
        <end position="627"/>
    </location>
</feature>
<dbReference type="GO" id="GO:0006508">
    <property type="term" value="P:proteolysis"/>
    <property type="evidence" value="ECO:0007669"/>
    <property type="project" value="UniProtKB-KW"/>
</dbReference>
<dbReference type="InterPro" id="IPR027268">
    <property type="entry name" value="Peptidase_M4/M1_CTD_sf"/>
</dbReference>
<dbReference type="SUPFAM" id="SSF50156">
    <property type="entry name" value="PDZ domain-like"/>
    <property type="match status" value="1"/>
</dbReference>